<protein>
    <submittedName>
        <fullName evidence="1">Uncharacterized protein</fullName>
    </submittedName>
</protein>
<dbReference type="AlphaFoldDB" id="A0A382XFL3"/>
<proteinExistence type="predicted"/>
<evidence type="ECO:0000313" key="1">
    <source>
        <dbReference type="EMBL" id="SVD69852.1"/>
    </source>
</evidence>
<organism evidence="1">
    <name type="scientific">marine metagenome</name>
    <dbReference type="NCBI Taxonomy" id="408172"/>
    <lineage>
        <taxon>unclassified sequences</taxon>
        <taxon>metagenomes</taxon>
        <taxon>ecological metagenomes</taxon>
    </lineage>
</organism>
<dbReference type="EMBL" id="UINC01167372">
    <property type="protein sequence ID" value="SVD69852.1"/>
    <property type="molecule type" value="Genomic_DNA"/>
</dbReference>
<gene>
    <name evidence="1" type="ORF">METZ01_LOCUS422706</name>
</gene>
<sequence length="85" mass="9548">PILVSAGFLVIGLSGNTRIHIFPVRLIDLLMATRAASIWRLVIQPGSNDLSPYSPKETIAPPLVWPRMRPRDCFRHRTFLGINIS</sequence>
<feature type="non-terminal residue" evidence="1">
    <location>
        <position position="1"/>
    </location>
</feature>
<reference evidence="1" key="1">
    <citation type="submission" date="2018-05" db="EMBL/GenBank/DDBJ databases">
        <authorList>
            <person name="Lanie J.A."/>
            <person name="Ng W.-L."/>
            <person name="Kazmierczak K.M."/>
            <person name="Andrzejewski T.M."/>
            <person name="Davidsen T.M."/>
            <person name="Wayne K.J."/>
            <person name="Tettelin H."/>
            <person name="Glass J.I."/>
            <person name="Rusch D."/>
            <person name="Podicherti R."/>
            <person name="Tsui H.-C.T."/>
            <person name="Winkler M.E."/>
        </authorList>
    </citation>
    <scope>NUCLEOTIDE SEQUENCE</scope>
</reference>
<accession>A0A382XFL3</accession>
<name>A0A382XFL3_9ZZZZ</name>